<organism evidence="2 3">
    <name type="scientific">Gossypium lobatum</name>
    <dbReference type="NCBI Taxonomy" id="34289"/>
    <lineage>
        <taxon>Eukaryota</taxon>
        <taxon>Viridiplantae</taxon>
        <taxon>Streptophyta</taxon>
        <taxon>Embryophyta</taxon>
        <taxon>Tracheophyta</taxon>
        <taxon>Spermatophyta</taxon>
        <taxon>Magnoliopsida</taxon>
        <taxon>eudicotyledons</taxon>
        <taxon>Gunneridae</taxon>
        <taxon>Pentapetalae</taxon>
        <taxon>rosids</taxon>
        <taxon>malvids</taxon>
        <taxon>Malvales</taxon>
        <taxon>Malvaceae</taxon>
        <taxon>Malvoideae</taxon>
        <taxon>Gossypium</taxon>
    </lineage>
</organism>
<protein>
    <submittedName>
        <fullName evidence="2">Uncharacterized protein</fullName>
    </submittedName>
</protein>
<gene>
    <name evidence="2" type="ORF">Golob_006234</name>
</gene>
<feature type="compositionally biased region" description="Basic and acidic residues" evidence="1">
    <location>
        <begin position="92"/>
        <end position="152"/>
    </location>
</feature>
<feature type="compositionally biased region" description="Basic and acidic residues" evidence="1">
    <location>
        <begin position="59"/>
        <end position="68"/>
    </location>
</feature>
<sequence>MPSGAKKRKAAKKKKEQAANNINPSTNNNPLEGIGEFVVCILVWNYYDVYLMVLGNDDPRSQDERDSDGGDAGSPASHDGHNHQHSFGQGGDEERSQSHLTEKSVEEAAKDAKSTERSGLDDVDVKIVKEWEPNKDLERTHVSIQHVDHDKSSSTSSNSSSDDESQAFEKKSNEETCNLGSDAASYSTEDKSATVLSEEVLKVAENNTLENVDSNSAAETVAVDNLVKNMSPVPEEVEFSAKSSVPDVVESGMKENEEKLLPSSNGASGVELEGVERKNFPSSGIPTAETSNVAEKNHASGPHGYPKKQPLVAPTPPPVQRTSWLSCCGLFEVFTGSGR</sequence>
<accession>A0A7J8MVV2</accession>
<keyword evidence="3" id="KW-1185">Reference proteome</keyword>
<evidence type="ECO:0000313" key="2">
    <source>
        <dbReference type="EMBL" id="MBA0568764.1"/>
    </source>
</evidence>
<comment type="caution">
    <text evidence="2">The sequence shown here is derived from an EMBL/GenBank/DDBJ whole genome shotgun (WGS) entry which is preliminary data.</text>
</comment>
<feature type="region of interest" description="Disordered" evidence="1">
    <location>
        <begin position="238"/>
        <end position="319"/>
    </location>
</feature>
<dbReference type="PANTHER" id="PTHR37187">
    <property type="entry name" value="EXPRESSED PROTEIN"/>
    <property type="match status" value="1"/>
</dbReference>
<evidence type="ECO:0000313" key="3">
    <source>
        <dbReference type="Proteomes" id="UP000593572"/>
    </source>
</evidence>
<feature type="compositionally biased region" description="Polar residues" evidence="1">
    <location>
        <begin position="175"/>
        <end position="187"/>
    </location>
</feature>
<name>A0A7J8MVV2_9ROSI</name>
<feature type="compositionally biased region" description="Polar residues" evidence="1">
    <location>
        <begin position="280"/>
        <end position="294"/>
    </location>
</feature>
<feature type="region of interest" description="Disordered" evidence="1">
    <location>
        <begin position="59"/>
        <end position="193"/>
    </location>
</feature>
<dbReference type="Proteomes" id="UP000593572">
    <property type="component" value="Unassembled WGS sequence"/>
</dbReference>
<feature type="compositionally biased region" description="Low complexity" evidence="1">
    <location>
        <begin position="18"/>
        <end position="29"/>
    </location>
</feature>
<feature type="region of interest" description="Disordered" evidence="1">
    <location>
        <begin position="1"/>
        <end position="30"/>
    </location>
</feature>
<dbReference type="EMBL" id="JABEZX010000010">
    <property type="protein sequence ID" value="MBA0568764.1"/>
    <property type="molecule type" value="Genomic_DNA"/>
</dbReference>
<proteinExistence type="predicted"/>
<evidence type="ECO:0000256" key="1">
    <source>
        <dbReference type="SAM" id="MobiDB-lite"/>
    </source>
</evidence>
<dbReference type="PANTHER" id="PTHR37187:SF19">
    <property type="entry name" value="(RAPE) HYPOTHETICAL PROTEIN"/>
    <property type="match status" value="1"/>
</dbReference>
<dbReference type="AlphaFoldDB" id="A0A7J8MVV2"/>
<reference evidence="2 3" key="1">
    <citation type="journal article" date="2019" name="Genome Biol. Evol.">
        <title>Insights into the evolution of the New World diploid cottons (Gossypium, subgenus Houzingenia) based on genome sequencing.</title>
        <authorList>
            <person name="Grover C.E."/>
            <person name="Arick M.A. 2nd"/>
            <person name="Thrash A."/>
            <person name="Conover J.L."/>
            <person name="Sanders W.S."/>
            <person name="Peterson D.G."/>
            <person name="Frelichowski J.E."/>
            <person name="Scheffler J.A."/>
            <person name="Scheffler B.E."/>
            <person name="Wendel J.F."/>
        </authorList>
    </citation>
    <scope>NUCLEOTIDE SEQUENCE [LARGE SCALE GENOMIC DNA]</scope>
    <source>
        <strain evidence="2">157</strain>
        <tissue evidence="2">Leaf</tissue>
    </source>
</reference>
<feature type="compositionally biased region" description="Basic residues" evidence="1">
    <location>
        <begin position="1"/>
        <end position="15"/>
    </location>
</feature>